<feature type="compositionally biased region" description="Basic and acidic residues" evidence="1">
    <location>
        <begin position="394"/>
        <end position="405"/>
    </location>
</feature>
<name>A0A5C3LYG6_9AGAR</name>
<feature type="compositionally biased region" description="Acidic residues" evidence="1">
    <location>
        <begin position="157"/>
        <end position="167"/>
    </location>
</feature>
<keyword evidence="3" id="KW-1185">Reference proteome</keyword>
<accession>A0A5C3LYG6</accession>
<evidence type="ECO:0000256" key="1">
    <source>
        <dbReference type="SAM" id="MobiDB-lite"/>
    </source>
</evidence>
<dbReference type="Proteomes" id="UP000308652">
    <property type="component" value="Unassembled WGS sequence"/>
</dbReference>
<feature type="compositionally biased region" description="Basic and acidic residues" evidence="1">
    <location>
        <begin position="1"/>
        <end position="11"/>
    </location>
</feature>
<feature type="compositionally biased region" description="Acidic residues" evidence="1">
    <location>
        <begin position="406"/>
        <end position="420"/>
    </location>
</feature>
<feature type="compositionally biased region" description="Acidic residues" evidence="1">
    <location>
        <begin position="434"/>
        <end position="449"/>
    </location>
</feature>
<sequence length="657" mass="72091">MKFTRNTDENVPHVISPTLSSENPFEEGEESPHDSDIADHAAPSCDYDGHDDYSDDDPPSRPASRLGFNVGVDSGMGTLDDGDPSLVGAPTPNWAHSPPMLPLPHSSRESPCPIGEDIHIPPKLDHRHTLGTISVQPPSLSLVISEDDGAFTPITSGDEDVDSDDFQSDCSSCASSDDDLLVQLPSKPRSMASIPALPPPAPKSKSKSVSRLAFPFTSKQSPRPSSPSPSARSPTPRRSPPPPPPRRKYSLLPSPLSSNSPTVAPPSPARHIYSEHGYSRHALTNLKWFWSTREDEWDLYTARVADAAQFGERSILAEGTPQPPRYGSPRTCSSNLDPVPPPSIHPRRGDVTALRDPYCMQMDQCLASLPVWTIAKTLWMYDLHVATRERERELEEQRELERDEQQAMEEDSYDGEESETESAVSLRTSPSTDFGDDSDTTLVESESEGDLTRLVEQEVVGKGKGKQQEESDTYENPFMDEHEKYYLASGCCADGSGSAGPSTRASCEPECPLSSLLSTSSSKTNSPFVCASPYPSYQSNIYLSCPGFTRSHKPPWNTSWYRRWELIAQLMCRDQEYKRASSSSLSLEPLLAPPGSSSALSLSVPASKFFIAGDAEEAEDEIWSEVWEVDSEHPDEDMLVHKSRLTSKMTASTVSLS</sequence>
<reference evidence="2 3" key="1">
    <citation type="journal article" date="2019" name="Nat. Ecol. Evol.">
        <title>Megaphylogeny resolves global patterns of mushroom evolution.</title>
        <authorList>
            <person name="Varga T."/>
            <person name="Krizsan K."/>
            <person name="Foldi C."/>
            <person name="Dima B."/>
            <person name="Sanchez-Garcia M."/>
            <person name="Sanchez-Ramirez S."/>
            <person name="Szollosi G.J."/>
            <person name="Szarkandi J.G."/>
            <person name="Papp V."/>
            <person name="Albert L."/>
            <person name="Andreopoulos W."/>
            <person name="Angelini C."/>
            <person name="Antonin V."/>
            <person name="Barry K.W."/>
            <person name="Bougher N.L."/>
            <person name="Buchanan P."/>
            <person name="Buyck B."/>
            <person name="Bense V."/>
            <person name="Catcheside P."/>
            <person name="Chovatia M."/>
            <person name="Cooper J."/>
            <person name="Damon W."/>
            <person name="Desjardin D."/>
            <person name="Finy P."/>
            <person name="Geml J."/>
            <person name="Haridas S."/>
            <person name="Hughes K."/>
            <person name="Justo A."/>
            <person name="Karasinski D."/>
            <person name="Kautmanova I."/>
            <person name="Kiss B."/>
            <person name="Kocsube S."/>
            <person name="Kotiranta H."/>
            <person name="LaButti K.M."/>
            <person name="Lechner B.E."/>
            <person name="Liimatainen K."/>
            <person name="Lipzen A."/>
            <person name="Lukacs Z."/>
            <person name="Mihaltcheva S."/>
            <person name="Morgado L.N."/>
            <person name="Niskanen T."/>
            <person name="Noordeloos M.E."/>
            <person name="Ohm R.A."/>
            <person name="Ortiz-Santana B."/>
            <person name="Ovrebo C."/>
            <person name="Racz N."/>
            <person name="Riley R."/>
            <person name="Savchenko A."/>
            <person name="Shiryaev A."/>
            <person name="Soop K."/>
            <person name="Spirin V."/>
            <person name="Szebenyi C."/>
            <person name="Tomsovsky M."/>
            <person name="Tulloss R.E."/>
            <person name="Uehling J."/>
            <person name="Grigoriev I.V."/>
            <person name="Vagvolgyi C."/>
            <person name="Papp T."/>
            <person name="Martin F.M."/>
            <person name="Miettinen O."/>
            <person name="Hibbett D.S."/>
            <person name="Nagy L.G."/>
        </authorList>
    </citation>
    <scope>NUCLEOTIDE SEQUENCE [LARGE SCALE GENOMIC DNA]</scope>
    <source>
        <strain evidence="2 3">CBS 166.37</strain>
    </source>
</reference>
<feature type="region of interest" description="Disordered" evidence="1">
    <location>
        <begin position="394"/>
        <end position="450"/>
    </location>
</feature>
<feature type="region of interest" description="Disordered" evidence="1">
    <location>
        <begin position="144"/>
        <end position="268"/>
    </location>
</feature>
<proteinExistence type="predicted"/>
<organism evidence="2 3">
    <name type="scientific">Crucibulum laeve</name>
    <dbReference type="NCBI Taxonomy" id="68775"/>
    <lineage>
        <taxon>Eukaryota</taxon>
        <taxon>Fungi</taxon>
        <taxon>Dikarya</taxon>
        <taxon>Basidiomycota</taxon>
        <taxon>Agaricomycotina</taxon>
        <taxon>Agaricomycetes</taxon>
        <taxon>Agaricomycetidae</taxon>
        <taxon>Agaricales</taxon>
        <taxon>Agaricineae</taxon>
        <taxon>Nidulariaceae</taxon>
        <taxon>Crucibulum</taxon>
    </lineage>
</organism>
<dbReference type="EMBL" id="ML213605">
    <property type="protein sequence ID" value="TFK37990.1"/>
    <property type="molecule type" value="Genomic_DNA"/>
</dbReference>
<feature type="compositionally biased region" description="Polar residues" evidence="1">
    <location>
        <begin position="421"/>
        <end position="432"/>
    </location>
</feature>
<dbReference type="AlphaFoldDB" id="A0A5C3LYG6"/>
<gene>
    <name evidence="2" type="ORF">BDQ12DRAFT_684475</name>
</gene>
<evidence type="ECO:0000313" key="3">
    <source>
        <dbReference type="Proteomes" id="UP000308652"/>
    </source>
</evidence>
<feature type="region of interest" description="Disordered" evidence="1">
    <location>
        <begin position="315"/>
        <end position="347"/>
    </location>
</feature>
<feature type="compositionally biased region" description="Basic and acidic residues" evidence="1">
    <location>
        <begin position="30"/>
        <end position="39"/>
    </location>
</feature>
<feature type="compositionally biased region" description="Low complexity" evidence="1">
    <location>
        <begin position="250"/>
        <end position="261"/>
    </location>
</feature>
<protein>
    <submittedName>
        <fullName evidence="2">Uncharacterized protein</fullName>
    </submittedName>
</protein>
<evidence type="ECO:0000313" key="2">
    <source>
        <dbReference type="EMBL" id="TFK37990.1"/>
    </source>
</evidence>
<dbReference type="OrthoDB" id="2921613at2759"/>
<feature type="region of interest" description="Disordered" evidence="1">
    <location>
        <begin position="1"/>
        <end position="120"/>
    </location>
</feature>